<reference evidence="2" key="1">
    <citation type="journal article" date="2005" name="PLoS Biol.">
        <title>The genomes of Oryza sativa: a history of duplications.</title>
        <authorList>
            <person name="Yu J."/>
            <person name="Wang J."/>
            <person name="Lin W."/>
            <person name="Li S."/>
            <person name="Li H."/>
            <person name="Zhou J."/>
            <person name="Ni P."/>
            <person name="Dong W."/>
            <person name="Hu S."/>
            <person name="Zeng C."/>
            <person name="Zhang J."/>
            <person name="Zhang Y."/>
            <person name="Li R."/>
            <person name="Xu Z."/>
            <person name="Li S."/>
            <person name="Li X."/>
            <person name="Zheng H."/>
            <person name="Cong L."/>
            <person name="Lin L."/>
            <person name="Yin J."/>
            <person name="Geng J."/>
            <person name="Li G."/>
            <person name="Shi J."/>
            <person name="Liu J."/>
            <person name="Lv H."/>
            <person name="Li J."/>
            <person name="Wang J."/>
            <person name="Deng Y."/>
            <person name="Ran L."/>
            <person name="Shi X."/>
            <person name="Wang X."/>
            <person name="Wu Q."/>
            <person name="Li C."/>
            <person name="Ren X."/>
            <person name="Wang J."/>
            <person name="Wang X."/>
            <person name="Li D."/>
            <person name="Liu D."/>
            <person name="Zhang X."/>
            <person name="Ji Z."/>
            <person name="Zhao W."/>
            <person name="Sun Y."/>
            <person name="Zhang Z."/>
            <person name="Bao J."/>
            <person name="Han Y."/>
            <person name="Dong L."/>
            <person name="Ji J."/>
            <person name="Chen P."/>
            <person name="Wu S."/>
            <person name="Liu J."/>
            <person name="Xiao Y."/>
            <person name="Bu D."/>
            <person name="Tan J."/>
            <person name="Yang L."/>
            <person name="Ye C."/>
            <person name="Zhang J."/>
            <person name="Xu J."/>
            <person name="Zhou Y."/>
            <person name="Yu Y."/>
            <person name="Zhang B."/>
            <person name="Zhuang S."/>
            <person name="Wei H."/>
            <person name="Liu B."/>
            <person name="Lei M."/>
            <person name="Yu H."/>
            <person name="Li Y."/>
            <person name="Xu H."/>
            <person name="Wei S."/>
            <person name="He X."/>
            <person name="Fang L."/>
            <person name="Zhang Z."/>
            <person name="Zhang Y."/>
            <person name="Huang X."/>
            <person name="Su Z."/>
            <person name="Tong W."/>
            <person name="Li J."/>
            <person name="Tong Z."/>
            <person name="Li S."/>
            <person name="Ye J."/>
            <person name="Wang L."/>
            <person name="Fang L."/>
            <person name="Lei T."/>
            <person name="Chen C."/>
            <person name="Chen H."/>
            <person name="Xu Z."/>
            <person name="Li H."/>
            <person name="Huang H."/>
            <person name="Zhang F."/>
            <person name="Xu H."/>
            <person name="Li N."/>
            <person name="Zhao C."/>
            <person name="Li S."/>
            <person name="Dong L."/>
            <person name="Huang Y."/>
            <person name="Li L."/>
            <person name="Xi Y."/>
            <person name="Qi Q."/>
            <person name="Li W."/>
            <person name="Zhang B."/>
            <person name="Hu W."/>
            <person name="Zhang Y."/>
            <person name="Tian X."/>
            <person name="Jiao Y."/>
            <person name="Liang X."/>
            <person name="Jin J."/>
            <person name="Gao L."/>
            <person name="Zheng W."/>
            <person name="Hao B."/>
            <person name="Liu S."/>
            <person name="Wang W."/>
            <person name="Yuan L."/>
            <person name="Cao M."/>
            <person name="McDermott J."/>
            <person name="Samudrala R."/>
            <person name="Wang J."/>
            <person name="Wong G.K."/>
            <person name="Yang H."/>
        </authorList>
    </citation>
    <scope>NUCLEOTIDE SEQUENCE [LARGE SCALE GENOMIC DNA]</scope>
</reference>
<feature type="region of interest" description="Disordered" evidence="1">
    <location>
        <begin position="1"/>
        <end position="93"/>
    </location>
</feature>
<accession>B9G5K8</accession>
<protein>
    <submittedName>
        <fullName evidence="2">Uncharacterized protein</fullName>
    </submittedName>
</protein>
<gene>
    <name evidence="2" type="ORF">OsJ_31414</name>
</gene>
<sequence length="93" mass="9702">MAAGVAASRALHARRSGVASSSRRRSPLRFSQAQSAGRKQPSATSRRPGEAAAPAAGEEGPAVAAGGEGLLQELQGRAGARRRGGPRFRRWRQ</sequence>
<reference evidence="2" key="2">
    <citation type="submission" date="2008-12" db="EMBL/GenBank/DDBJ databases">
        <title>Improved gene annotation of the rice (Oryza sativa) genomes.</title>
        <authorList>
            <person name="Wang J."/>
            <person name="Li R."/>
            <person name="Fan W."/>
            <person name="Huang Q."/>
            <person name="Zhang J."/>
            <person name="Zhou Y."/>
            <person name="Hu Y."/>
            <person name="Zi S."/>
            <person name="Li J."/>
            <person name="Ni P."/>
            <person name="Zheng H."/>
            <person name="Zhang Y."/>
            <person name="Zhao M."/>
            <person name="Hao Q."/>
            <person name="McDermott J."/>
            <person name="Samudrala R."/>
            <person name="Kristiansen K."/>
            <person name="Wong G.K.-S."/>
        </authorList>
    </citation>
    <scope>NUCLEOTIDE SEQUENCE</scope>
</reference>
<dbReference type="EMBL" id="CM000147">
    <property type="protein sequence ID" value="EEE50905.1"/>
    <property type="molecule type" value="Genomic_DNA"/>
</dbReference>
<name>B9G5K8_ORYSJ</name>
<feature type="compositionally biased region" description="Low complexity" evidence="1">
    <location>
        <begin position="50"/>
        <end position="78"/>
    </location>
</feature>
<organism evidence="2">
    <name type="scientific">Oryza sativa subsp. japonica</name>
    <name type="common">Rice</name>
    <dbReference type="NCBI Taxonomy" id="39947"/>
    <lineage>
        <taxon>Eukaryota</taxon>
        <taxon>Viridiplantae</taxon>
        <taxon>Streptophyta</taxon>
        <taxon>Embryophyta</taxon>
        <taxon>Tracheophyta</taxon>
        <taxon>Spermatophyta</taxon>
        <taxon>Magnoliopsida</taxon>
        <taxon>Liliopsida</taxon>
        <taxon>Poales</taxon>
        <taxon>Poaceae</taxon>
        <taxon>BOP clade</taxon>
        <taxon>Oryzoideae</taxon>
        <taxon>Oryzeae</taxon>
        <taxon>Oryzinae</taxon>
        <taxon>Oryza</taxon>
        <taxon>Oryza sativa</taxon>
    </lineage>
</organism>
<dbReference type="Proteomes" id="UP000007752">
    <property type="component" value="Chromosome 10"/>
</dbReference>
<dbReference type="AlphaFoldDB" id="B9G5K8"/>
<evidence type="ECO:0000313" key="2">
    <source>
        <dbReference type="EMBL" id="EEE50905.1"/>
    </source>
</evidence>
<evidence type="ECO:0000256" key="1">
    <source>
        <dbReference type="SAM" id="MobiDB-lite"/>
    </source>
</evidence>
<proteinExistence type="predicted"/>
<feature type="compositionally biased region" description="Polar residues" evidence="1">
    <location>
        <begin position="29"/>
        <end position="45"/>
    </location>
</feature>
<feature type="compositionally biased region" description="Basic residues" evidence="1">
    <location>
        <begin position="79"/>
        <end position="93"/>
    </location>
</feature>